<evidence type="ECO:0000313" key="1">
    <source>
        <dbReference type="EMBL" id="CUR50792.1"/>
    </source>
</evidence>
<keyword evidence="2" id="KW-1185">Reference proteome</keyword>
<dbReference type="KEGG" id="ndv:NDEV_0027"/>
<accession>A0A128A0D0</accession>
<gene>
    <name evidence="1" type="ORF">NDEV_0027</name>
</gene>
<dbReference type="EMBL" id="LN890280">
    <property type="protein sequence ID" value="CUR50792.1"/>
    <property type="molecule type" value="Genomic_DNA"/>
</dbReference>
<name>A0A128A0D0_9ARCH</name>
<sequence>MIGKLIIIGIIIATLVILIPNSSKLFQSVPSLDTVKDKIDQATSDKGVINASKSAIKDISMGGKLLDANYAGSNNAPTSVYQLAPQYVTQKNYTGQVFEKTGNTCQISVPDLAQTINGKTQLTGIIQLDQCPAKVGDPVQVIQLTAKPNSPPVNVTSGLTIYPYSSSDGTTTSTTALPTLPSYYSTVQLTTVNQGNNAMLNFDDTSGQTRSVTVTMRNSDTVLFTGTFYSSKFTAEVKDVPNTPHIIEMTIDNSVYGILHASAYAPSNAQNSTITGILSQ</sequence>
<reference evidence="2" key="1">
    <citation type="submission" date="2015-10" db="EMBL/GenBank/DDBJ databases">
        <authorList>
            <person name="Lehtovirta-Morley L.E."/>
            <person name="Vieille C."/>
        </authorList>
    </citation>
    <scope>NUCLEOTIDE SEQUENCE [LARGE SCALE GENOMIC DNA]</scope>
</reference>
<organism evidence="1 2">
    <name type="scientific">Nitrosotalea devaniterrae</name>
    <dbReference type="NCBI Taxonomy" id="1078905"/>
    <lineage>
        <taxon>Archaea</taxon>
        <taxon>Nitrososphaerota</taxon>
        <taxon>Nitrososphaeria</taxon>
        <taxon>Nitrosotaleales</taxon>
        <taxon>Nitrosotaleaceae</taxon>
        <taxon>Nitrosotalea</taxon>
    </lineage>
</organism>
<proteinExistence type="predicted"/>
<evidence type="ECO:0000313" key="2">
    <source>
        <dbReference type="Proteomes" id="UP000196239"/>
    </source>
</evidence>
<dbReference type="Proteomes" id="UP000196239">
    <property type="component" value="Chromosome 1"/>
</dbReference>
<protein>
    <submittedName>
        <fullName evidence="1">Uncharacterized protein</fullName>
    </submittedName>
</protein>
<dbReference type="AlphaFoldDB" id="A0A128A0D0"/>